<accession>A0ACC0AX56</accession>
<sequence>MEWHANGSPKLLIIIYLPALITFFDAGFSSMLAFGCTLSFRNSSKLHHASGCEGGNWGGFLKQSCCKGVFEEYLYALGMRANKTGQVYLDSAELSNCLSTIENADVHSSGCDFDKLMISRVGCSNSSVDEISKRLEGNLINLRENCEFSTVYEEGDQTCASCLKHWKEIKVTQAENGAFTDMDSEICRFTVLVSLTSTRIKDEKWVNEVSISVLPVTNFIDPADSIAEDSAESHKHGSAAEHIMQEESGYQKIPIKEIYSATNNLHKSNLIGEGTAGKVYKGLLFNKHEVAIKHITSDGSNETFLREVRSLSHLRHPNLVILLGYCKNKDECFLIYELCPNGNLSEWLFGEDKVLSWIQRLEIALDSARGLYFLHTYPQGCIVHRDIKPTNILLGRNFEAKLSDFGLSKVIDLGETNASSEVRGTFGYVDPEYQSNHRVNSAGDVYSFGVVLLQIISGQKVLNMNIRKPMPLDKIAKSLTREGSTLEFADQRLHGEYSVEAFEFMFELAVSCTAPKQQRPSMEQVVANLTEALNISRQAKQCTPLTASECSSTP</sequence>
<proteinExistence type="predicted"/>
<dbReference type="Proteomes" id="UP001060085">
    <property type="component" value="Linkage Group LG04"/>
</dbReference>
<organism evidence="1 2">
    <name type="scientific">Catharanthus roseus</name>
    <name type="common">Madagascar periwinkle</name>
    <name type="synonym">Vinca rosea</name>
    <dbReference type="NCBI Taxonomy" id="4058"/>
    <lineage>
        <taxon>Eukaryota</taxon>
        <taxon>Viridiplantae</taxon>
        <taxon>Streptophyta</taxon>
        <taxon>Embryophyta</taxon>
        <taxon>Tracheophyta</taxon>
        <taxon>Spermatophyta</taxon>
        <taxon>Magnoliopsida</taxon>
        <taxon>eudicotyledons</taxon>
        <taxon>Gunneridae</taxon>
        <taxon>Pentapetalae</taxon>
        <taxon>asterids</taxon>
        <taxon>lamiids</taxon>
        <taxon>Gentianales</taxon>
        <taxon>Apocynaceae</taxon>
        <taxon>Rauvolfioideae</taxon>
        <taxon>Vinceae</taxon>
        <taxon>Catharanthinae</taxon>
        <taxon>Catharanthus</taxon>
    </lineage>
</organism>
<reference evidence="2" key="1">
    <citation type="journal article" date="2023" name="Nat. Plants">
        <title>Single-cell RNA sequencing provides a high-resolution roadmap for understanding the multicellular compartmentation of specialized metabolism.</title>
        <authorList>
            <person name="Sun S."/>
            <person name="Shen X."/>
            <person name="Li Y."/>
            <person name="Li Y."/>
            <person name="Wang S."/>
            <person name="Li R."/>
            <person name="Zhang H."/>
            <person name="Shen G."/>
            <person name="Guo B."/>
            <person name="Wei J."/>
            <person name="Xu J."/>
            <person name="St-Pierre B."/>
            <person name="Chen S."/>
            <person name="Sun C."/>
        </authorList>
    </citation>
    <scope>NUCLEOTIDE SEQUENCE [LARGE SCALE GENOMIC DNA]</scope>
</reference>
<gene>
    <name evidence="1" type="ORF">M9H77_15401</name>
</gene>
<protein>
    <submittedName>
        <fullName evidence="1">Uncharacterized protein</fullName>
    </submittedName>
</protein>
<evidence type="ECO:0000313" key="2">
    <source>
        <dbReference type="Proteomes" id="UP001060085"/>
    </source>
</evidence>
<name>A0ACC0AX56_CATRO</name>
<comment type="caution">
    <text evidence="1">The sequence shown here is derived from an EMBL/GenBank/DDBJ whole genome shotgun (WGS) entry which is preliminary data.</text>
</comment>
<dbReference type="EMBL" id="CM044704">
    <property type="protein sequence ID" value="KAI5665548.1"/>
    <property type="molecule type" value="Genomic_DNA"/>
</dbReference>
<evidence type="ECO:0000313" key="1">
    <source>
        <dbReference type="EMBL" id="KAI5665548.1"/>
    </source>
</evidence>
<keyword evidence="2" id="KW-1185">Reference proteome</keyword>